<feature type="transmembrane region" description="Helical" evidence="1">
    <location>
        <begin position="31"/>
        <end position="49"/>
    </location>
</feature>
<feature type="transmembrane region" description="Helical" evidence="1">
    <location>
        <begin position="6"/>
        <end position="24"/>
    </location>
</feature>
<keyword evidence="1" id="KW-0472">Membrane</keyword>
<dbReference type="Pfam" id="PF07441">
    <property type="entry name" value="BofA"/>
    <property type="match status" value="1"/>
</dbReference>
<dbReference type="RefSeq" id="WP_048169695.1">
    <property type="nucleotide sequence ID" value="NZ_CP009508.1"/>
</dbReference>
<dbReference type="GeneID" id="24859223"/>
<name>A0A0E3LC80_9EURY</name>
<dbReference type="Proteomes" id="UP000033123">
    <property type="component" value="Chromosome"/>
</dbReference>
<evidence type="ECO:0000313" key="2">
    <source>
        <dbReference type="EMBL" id="AKB35056.1"/>
    </source>
</evidence>
<dbReference type="EMBL" id="CP009508">
    <property type="protein sequence ID" value="AKB35056.1"/>
    <property type="molecule type" value="Genomic_DNA"/>
</dbReference>
<dbReference type="HOGENOM" id="CLU_172280_1_0_2"/>
<gene>
    <name evidence="2" type="ORF">MSSAC_0466</name>
</gene>
<feature type="transmembrane region" description="Helical" evidence="1">
    <location>
        <begin position="55"/>
        <end position="80"/>
    </location>
</feature>
<dbReference type="KEGG" id="msj:MSSAC_0466"/>
<dbReference type="AlphaFoldDB" id="A0A0E3LC80"/>
<protein>
    <submittedName>
        <fullName evidence="2">Uncharacterized protein</fullName>
    </submittedName>
</protein>
<dbReference type="STRING" id="1434118.MSSAC_0466"/>
<dbReference type="PATRIC" id="fig|1434118.4.peg.607"/>
<keyword evidence="1" id="KW-0812">Transmembrane</keyword>
<organism evidence="2 3">
    <name type="scientific">Methanosarcina siciliae C2J</name>
    <dbReference type="NCBI Taxonomy" id="1434118"/>
    <lineage>
        <taxon>Archaea</taxon>
        <taxon>Methanobacteriati</taxon>
        <taxon>Methanobacteriota</taxon>
        <taxon>Stenosarchaea group</taxon>
        <taxon>Methanomicrobia</taxon>
        <taxon>Methanosarcinales</taxon>
        <taxon>Methanosarcinaceae</taxon>
        <taxon>Methanosarcina</taxon>
    </lineage>
</organism>
<evidence type="ECO:0000313" key="3">
    <source>
        <dbReference type="Proteomes" id="UP000033123"/>
    </source>
</evidence>
<dbReference type="InterPro" id="IPR010001">
    <property type="entry name" value="BofA"/>
</dbReference>
<accession>A0A0E3LC80</accession>
<proteinExistence type="predicted"/>
<sequence>MVVGVTEISVLIIAVIAAFVLYKVLKTATSLAINAALGILTLIVAKFLLGLEIAITWIAVLICAIGGVFGALVIIVLNYLKIAFV</sequence>
<keyword evidence="1" id="KW-1133">Transmembrane helix</keyword>
<reference evidence="2 3" key="1">
    <citation type="submission" date="2014-07" db="EMBL/GenBank/DDBJ databases">
        <title>Methanogenic archaea and the global carbon cycle.</title>
        <authorList>
            <person name="Henriksen J.R."/>
            <person name="Luke J."/>
            <person name="Reinhart S."/>
            <person name="Benedict M.N."/>
            <person name="Youngblut N.D."/>
            <person name="Metcalf M.E."/>
            <person name="Whitaker R.J."/>
            <person name="Metcalf W.W."/>
        </authorList>
    </citation>
    <scope>NUCLEOTIDE SEQUENCE [LARGE SCALE GENOMIC DNA]</scope>
    <source>
        <strain evidence="2 3">C2J</strain>
    </source>
</reference>
<evidence type="ECO:0000256" key="1">
    <source>
        <dbReference type="SAM" id="Phobius"/>
    </source>
</evidence>